<feature type="transmembrane region" description="Helical" evidence="7">
    <location>
        <begin position="183"/>
        <end position="204"/>
    </location>
</feature>
<organism evidence="9 10">
    <name type="scientific">Candidatus Gallimonas intestinavium</name>
    <dbReference type="NCBI Taxonomy" id="2838603"/>
    <lineage>
        <taxon>Bacteria</taxon>
        <taxon>Bacillati</taxon>
        <taxon>Bacillota</taxon>
        <taxon>Clostridia</taxon>
        <taxon>Candidatus Gallimonas</taxon>
    </lineage>
</organism>
<dbReference type="InterPro" id="IPR000620">
    <property type="entry name" value="EamA_dom"/>
</dbReference>
<feature type="transmembrane region" description="Helical" evidence="7">
    <location>
        <begin position="210"/>
        <end position="229"/>
    </location>
</feature>
<evidence type="ECO:0000256" key="1">
    <source>
        <dbReference type="ARBA" id="ARBA00004141"/>
    </source>
</evidence>
<evidence type="ECO:0000313" key="9">
    <source>
        <dbReference type="EMBL" id="HIZ73480.1"/>
    </source>
</evidence>
<keyword evidence="5 7" id="KW-0472">Membrane</keyword>
<evidence type="ECO:0000256" key="2">
    <source>
        <dbReference type="ARBA" id="ARBA00007362"/>
    </source>
</evidence>
<dbReference type="Pfam" id="PF00892">
    <property type="entry name" value="EamA"/>
    <property type="match status" value="2"/>
</dbReference>
<evidence type="ECO:0000256" key="7">
    <source>
        <dbReference type="SAM" id="Phobius"/>
    </source>
</evidence>
<feature type="transmembrane region" description="Helical" evidence="7">
    <location>
        <begin position="103"/>
        <end position="119"/>
    </location>
</feature>
<keyword evidence="4 7" id="KW-1133">Transmembrane helix</keyword>
<feature type="transmembrane region" description="Helical" evidence="7">
    <location>
        <begin position="241"/>
        <end position="260"/>
    </location>
</feature>
<feature type="domain" description="EamA" evidence="8">
    <location>
        <begin position="156"/>
        <end position="280"/>
    </location>
</feature>
<dbReference type="EMBL" id="DXBB01000114">
    <property type="protein sequence ID" value="HIZ73480.1"/>
    <property type="molecule type" value="Genomic_DNA"/>
</dbReference>
<feature type="transmembrane region" description="Helical" evidence="7">
    <location>
        <begin position="266"/>
        <end position="285"/>
    </location>
</feature>
<dbReference type="Proteomes" id="UP000824102">
    <property type="component" value="Unassembled WGS sequence"/>
</dbReference>
<dbReference type="SUPFAM" id="SSF103481">
    <property type="entry name" value="Multidrug resistance efflux transporter EmrE"/>
    <property type="match status" value="2"/>
</dbReference>
<dbReference type="AlphaFoldDB" id="A0A9D2G7A0"/>
<feature type="transmembrane region" description="Helical" evidence="7">
    <location>
        <begin position="126"/>
        <end position="143"/>
    </location>
</feature>
<evidence type="ECO:0000313" key="10">
    <source>
        <dbReference type="Proteomes" id="UP000824102"/>
    </source>
</evidence>
<reference evidence="9" key="2">
    <citation type="submission" date="2021-04" db="EMBL/GenBank/DDBJ databases">
        <authorList>
            <person name="Gilroy R."/>
        </authorList>
    </citation>
    <scope>NUCLEOTIDE SEQUENCE</scope>
    <source>
        <strain evidence="9">ChiW7-2402</strain>
    </source>
</reference>
<evidence type="ECO:0000256" key="3">
    <source>
        <dbReference type="ARBA" id="ARBA00022692"/>
    </source>
</evidence>
<dbReference type="PANTHER" id="PTHR22911:SF6">
    <property type="entry name" value="SOLUTE CARRIER FAMILY 35 MEMBER G1"/>
    <property type="match status" value="1"/>
</dbReference>
<name>A0A9D2G7A0_9FIRM</name>
<comment type="subcellular location">
    <subcellularLocation>
        <location evidence="1">Membrane</location>
        <topology evidence="1">Multi-pass membrane protein</topology>
    </subcellularLocation>
</comment>
<protein>
    <submittedName>
        <fullName evidence="9">DMT family transporter</fullName>
    </submittedName>
</protein>
<feature type="transmembrane region" description="Helical" evidence="7">
    <location>
        <begin position="70"/>
        <end position="91"/>
    </location>
</feature>
<comment type="caution">
    <text evidence="9">The sequence shown here is derived from an EMBL/GenBank/DDBJ whole genome shotgun (WGS) entry which is preliminary data.</text>
</comment>
<feature type="region of interest" description="Disordered" evidence="6">
    <location>
        <begin position="289"/>
        <end position="326"/>
    </location>
</feature>
<evidence type="ECO:0000256" key="6">
    <source>
        <dbReference type="SAM" id="MobiDB-lite"/>
    </source>
</evidence>
<keyword evidence="3 7" id="KW-0812">Transmembrane</keyword>
<reference evidence="9" key="1">
    <citation type="journal article" date="2021" name="PeerJ">
        <title>Extensive microbial diversity within the chicken gut microbiome revealed by metagenomics and culture.</title>
        <authorList>
            <person name="Gilroy R."/>
            <person name="Ravi A."/>
            <person name="Getino M."/>
            <person name="Pursley I."/>
            <person name="Horton D.L."/>
            <person name="Alikhan N.F."/>
            <person name="Baker D."/>
            <person name="Gharbi K."/>
            <person name="Hall N."/>
            <person name="Watson M."/>
            <person name="Adriaenssens E.M."/>
            <person name="Foster-Nyarko E."/>
            <person name="Jarju S."/>
            <person name="Secka A."/>
            <person name="Antonio M."/>
            <person name="Oren A."/>
            <person name="Chaudhuri R.R."/>
            <person name="La Ragione R."/>
            <person name="Hildebrand F."/>
            <person name="Pallen M.J."/>
        </authorList>
    </citation>
    <scope>NUCLEOTIDE SEQUENCE</scope>
    <source>
        <strain evidence="9">ChiW7-2402</strain>
    </source>
</reference>
<feature type="compositionally biased region" description="Pro residues" evidence="6">
    <location>
        <begin position="298"/>
        <end position="326"/>
    </location>
</feature>
<feature type="transmembrane region" description="Helical" evidence="7">
    <location>
        <begin position="149"/>
        <end position="171"/>
    </location>
</feature>
<evidence type="ECO:0000256" key="4">
    <source>
        <dbReference type="ARBA" id="ARBA00022989"/>
    </source>
</evidence>
<comment type="similarity">
    <text evidence="2">Belongs to the EamA transporter family.</text>
</comment>
<evidence type="ECO:0000259" key="8">
    <source>
        <dbReference type="Pfam" id="PF00892"/>
    </source>
</evidence>
<evidence type="ECO:0000256" key="5">
    <source>
        <dbReference type="ARBA" id="ARBA00023136"/>
    </source>
</evidence>
<dbReference type="PANTHER" id="PTHR22911">
    <property type="entry name" value="ACYL-MALONYL CONDENSING ENZYME-RELATED"/>
    <property type="match status" value="1"/>
</dbReference>
<dbReference type="InterPro" id="IPR037185">
    <property type="entry name" value="EmrE-like"/>
</dbReference>
<accession>A0A9D2G7A0</accession>
<dbReference type="GO" id="GO:0016020">
    <property type="term" value="C:membrane"/>
    <property type="evidence" value="ECO:0007669"/>
    <property type="project" value="UniProtKB-SubCell"/>
</dbReference>
<feature type="transmembrane region" description="Helical" evidence="7">
    <location>
        <begin position="41"/>
        <end position="58"/>
    </location>
</feature>
<feature type="transmembrane region" description="Helical" evidence="7">
    <location>
        <begin position="12"/>
        <end position="29"/>
    </location>
</feature>
<sequence length="326" mass="35454">MQENASKRTVGVLFILGAALCFALMNLFVNLAGDLPVMQKVFFRNLIASVAVFFLLLFQKEKFRIHSKECLFWLFLRSFVGFLGVILNFYAIDTIGSISDASILNKLSPFFAILFSVFLLKEKPRLYEIGFVALAFLGALFVVKPTFTAASLPALAGVLSGASAGFAYSCVRVLSVKGERGMMTVFFFSAFSTLVALPFFIAFYEPMTPFQLFALLMAGVSATGGQFFITAAYRFAPAKEIAVFDYSQVLFAAVLGFLFLDQLPDLWSLAGYGIIIGAAVGKQLLARRLAKRQSPSPEEQPGPPPPETGSPPDDAPAPPPEEPPTS</sequence>
<proteinExistence type="inferred from homology"/>
<feature type="domain" description="EamA" evidence="8">
    <location>
        <begin position="10"/>
        <end position="143"/>
    </location>
</feature>
<gene>
    <name evidence="9" type="ORF">H9964_07855</name>
</gene>